<comment type="cofactor">
    <cofactor evidence="2 11">
        <name>NAD(+)</name>
        <dbReference type="ChEBI" id="CHEBI:57540"/>
    </cofactor>
</comment>
<dbReference type="GO" id="GO:0033499">
    <property type="term" value="P:galactose catabolic process via UDP-galactose, Leloir pathway"/>
    <property type="evidence" value="ECO:0007669"/>
    <property type="project" value="TreeGrafter"/>
</dbReference>
<dbReference type="InterPro" id="IPR036291">
    <property type="entry name" value="NAD(P)-bd_dom_sf"/>
</dbReference>
<dbReference type="CDD" id="cd05247">
    <property type="entry name" value="UDP_G4E_1_SDR_e"/>
    <property type="match status" value="1"/>
</dbReference>
<dbReference type="SUPFAM" id="SSF51735">
    <property type="entry name" value="NAD(P)-binding Rossmann-fold domains"/>
    <property type="match status" value="1"/>
</dbReference>
<evidence type="ECO:0000313" key="13">
    <source>
        <dbReference type="EMBL" id="BDG60148.1"/>
    </source>
</evidence>
<feature type="domain" description="NAD-dependent epimerase/dehydratase" evidence="12">
    <location>
        <begin position="4"/>
        <end position="253"/>
    </location>
</feature>
<reference evidence="13" key="1">
    <citation type="submission" date="2022-03" db="EMBL/GenBank/DDBJ databases">
        <title>Complete genome sequence of Caldinitratiruptor microaerophilus.</title>
        <authorList>
            <person name="Mukaiyama R."/>
            <person name="Nishiyama T."/>
            <person name="Ueda K."/>
        </authorList>
    </citation>
    <scope>NUCLEOTIDE SEQUENCE</scope>
    <source>
        <strain evidence="13">JCM 16183</strain>
    </source>
</reference>
<dbReference type="Gene3D" id="3.40.50.720">
    <property type="entry name" value="NAD(P)-binding Rossmann-like Domain"/>
    <property type="match status" value="1"/>
</dbReference>
<dbReference type="PANTHER" id="PTHR43725:SF53">
    <property type="entry name" value="UDP-ARABINOSE 4-EPIMERASE 1"/>
    <property type="match status" value="1"/>
</dbReference>
<dbReference type="EMBL" id="AP025628">
    <property type="protein sequence ID" value="BDG60148.1"/>
    <property type="molecule type" value="Genomic_DNA"/>
</dbReference>
<evidence type="ECO:0000313" key="14">
    <source>
        <dbReference type="Proteomes" id="UP001163687"/>
    </source>
</evidence>
<evidence type="ECO:0000256" key="1">
    <source>
        <dbReference type="ARBA" id="ARBA00000083"/>
    </source>
</evidence>
<keyword evidence="9 11" id="KW-0413">Isomerase</keyword>
<dbReference type="Proteomes" id="UP001163687">
    <property type="component" value="Chromosome"/>
</dbReference>
<accession>A0AA35CKL2</accession>
<comment type="subunit">
    <text evidence="11">Homodimer.</text>
</comment>
<dbReference type="AlphaFoldDB" id="A0AA35CKL2"/>
<proteinExistence type="inferred from homology"/>
<gene>
    <name evidence="13" type="primary">galE</name>
    <name evidence="13" type="ORF">caldi_12380</name>
</gene>
<protein>
    <recommendedName>
        <fullName evidence="6 11">UDP-glucose 4-epimerase</fullName>
        <ecNumber evidence="5 11">5.1.3.2</ecNumber>
    </recommendedName>
</protein>
<comment type="similarity">
    <text evidence="4 11">Belongs to the NAD(P)-dependent epimerase/dehydratase family.</text>
</comment>
<dbReference type="InterPro" id="IPR001509">
    <property type="entry name" value="Epimerase_deHydtase"/>
</dbReference>
<dbReference type="Pfam" id="PF01370">
    <property type="entry name" value="Epimerase"/>
    <property type="match status" value="1"/>
</dbReference>
<dbReference type="EC" id="5.1.3.2" evidence="5 11"/>
<sequence>MATILVTGGAGYIGSHTVRALLDAGDSVVVVDDLSRGHREAVDPRAEFVQADAGDRERLAALLTGRPFDAVIHFAGLIAVGESMADPARYHHGNVVKSAALFDVLRAHGVTRVVFSSSAAVYGEPETVPIPEDHPLRPTSVYGETKLWVERMLAHYARAYGFRYVALRYFNAAGAHPDGTLGEAHDPETHLIPLAIGAALGTRPPLRIFGTDYPTPDGTAIRDYIHVCDLADAHLLAVRHLLAGAPGGVYNVGTGRGHSVREVLAAAELVTGRPVPAVEAPRRPGDPARLVAAPDRIRRELGWEPRYGLEDILRHAWRWHSRQGGGRSGSAGGWPGG</sequence>
<dbReference type="Gene3D" id="3.90.25.10">
    <property type="entry name" value="UDP-galactose 4-epimerase, domain 1"/>
    <property type="match status" value="1"/>
</dbReference>
<evidence type="ECO:0000259" key="12">
    <source>
        <dbReference type="Pfam" id="PF01370"/>
    </source>
</evidence>
<evidence type="ECO:0000256" key="10">
    <source>
        <dbReference type="ARBA" id="ARBA00023277"/>
    </source>
</evidence>
<dbReference type="RefSeq" id="WP_264844212.1">
    <property type="nucleotide sequence ID" value="NZ_AP025628.1"/>
</dbReference>
<evidence type="ECO:0000256" key="7">
    <source>
        <dbReference type="ARBA" id="ARBA00023027"/>
    </source>
</evidence>
<dbReference type="GO" id="GO:0003978">
    <property type="term" value="F:UDP-glucose 4-epimerase activity"/>
    <property type="evidence" value="ECO:0007669"/>
    <property type="project" value="UniProtKB-UniRule"/>
</dbReference>
<evidence type="ECO:0000256" key="9">
    <source>
        <dbReference type="ARBA" id="ARBA00023235"/>
    </source>
</evidence>
<name>A0AA35CKL2_9FIRM</name>
<comment type="catalytic activity">
    <reaction evidence="1 11">
        <text>UDP-alpha-D-glucose = UDP-alpha-D-galactose</text>
        <dbReference type="Rhea" id="RHEA:22168"/>
        <dbReference type="ChEBI" id="CHEBI:58885"/>
        <dbReference type="ChEBI" id="CHEBI:66914"/>
        <dbReference type="EC" id="5.1.3.2"/>
    </reaction>
</comment>
<evidence type="ECO:0000256" key="11">
    <source>
        <dbReference type="RuleBase" id="RU366046"/>
    </source>
</evidence>
<keyword evidence="10 11" id="KW-0119">Carbohydrate metabolism</keyword>
<evidence type="ECO:0000256" key="3">
    <source>
        <dbReference type="ARBA" id="ARBA00004947"/>
    </source>
</evidence>
<keyword evidence="14" id="KW-1185">Reference proteome</keyword>
<evidence type="ECO:0000256" key="5">
    <source>
        <dbReference type="ARBA" id="ARBA00013189"/>
    </source>
</evidence>
<dbReference type="NCBIfam" id="TIGR01179">
    <property type="entry name" value="galE"/>
    <property type="match status" value="1"/>
</dbReference>
<evidence type="ECO:0000256" key="4">
    <source>
        <dbReference type="ARBA" id="ARBA00007637"/>
    </source>
</evidence>
<evidence type="ECO:0000256" key="2">
    <source>
        <dbReference type="ARBA" id="ARBA00001911"/>
    </source>
</evidence>
<dbReference type="PANTHER" id="PTHR43725">
    <property type="entry name" value="UDP-GLUCOSE 4-EPIMERASE"/>
    <property type="match status" value="1"/>
</dbReference>
<dbReference type="KEGG" id="cmic:caldi_12380"/>
<keyword evidence="7 11" id="KW-0520">NAD</keyword>
<comment type="pathway">
    <text evidence="3 11">Carbohydrate metabolism; galactose metabolism.</text>
</comment>
<organism evidence="13 14">
    <name type="scientific">Caldinitratiruptor microaerophilus</name>
    <dbReference type="NCBI Taxonomy" id="671077"/>
    <lineage>
        <taxon>Bacteria</taxon>
        <taxon>Bacillati</taxon>
        <taxon>Bacillota</taxon>
        <taxon>Clostridia</taxon>
        <taxon>Eubacteriales</taxon>
        <taxon>Symbiobacteriaceae</taxon>
        <taxon>Caldinitratiruptor</taxon>
    </lineage>
</organism>
<dbReference type="InterPro" id="IPR005886">
    <property type="entry name" value="UDP_G4E"/>
</dbReference>
<keyword evidence="8" id="KW-0299">Galactose metabolism</keyword>
<evidence type="ECO:0000256" key="6">
    <source>
        <dbReference type="ARBA" id="ARBA00018569"/>
    </source>
</evidence>
<evidence type="ECO:0000256" key="8">
    <source>
        <dbReference type="ARBA" id="ARBA00023144"/>
    </source>
</evidence>